<evidence type="ECO:0000313" key="2">
    <source>
        <dbReference type="Proteomes" id="UP000019253"/>
    </source>
</evidence>
<name>W7BSU3_9LIST</name>
<dbReference type="EMBL" id="AODD01000011">
    <property type="protein sequence ID" value="EUJ23393.1"/>
    <property type="molecule type" value="Genomic_DNA"/>
</dbReference>
<protein>
    <submittedName>
        <fullName evidence="1">Uncharacterized protein</fullName>
    </submittedName>
</protein>
<dbReference type="Proteomes" id="UP000019253">
    <property type="component" value="Unassembled WGS sequence"/>
</dbReference>
<comment type="caution">
    <text evidence="1">The sequence shown here is derived from an EMBL/GenBank/DDBJ whole genome shotgun (WGS) entry which is preliminary data.</text>
</comment>
<evidence type="ECO:0000313" key="1">
    <source>
        <dbReference type="EMBL" id="EUJ23393.1"/>
    </source>
</evidence>
<organism evidence="1 2">
    <name type="scientific">Listeria grandensis FSL F6-0971</name>
    <dbReference type="NCBI Taxonomy" id="1265819"/>
    <lineage>
        <taxon>Bacteria</taxon>
        <taxon>Bacillati</taxon>
        <taxon>Bacillota</taxon>
        <taxon>Bacilli</taxon>
        <taxon>Bacillales</taxon>
        <taxon>Listeriaceae</taxon>
        <taxon>Listeria</taxon>
    </lineage>
</organism>
<gene>
    <name evidence="1" type="ORF">PGRAN_08529</name>
</gene>
<sequence length="214" mass="25336">MIVQCISNKKNKYITLDKCYPIFSGEYQLIDSESVFESYRIIDDMGNLSVYEATDFTVIHNDFSNYEIVAYNNINEFTHNDINYVNFYEDYYNDIPDAVVRLKKTAVRIYQSDCSKDELVKFICNETYSTDEKCFVLEAVSEKIVESDITTLILYFSEEKLSQDIELAEEFLCLLSKYKNENVYQYFLDYFSVHVGENTEIDQIISTYFDEYYL</sequence>
<accession>W7BSU3</accession>
<keyword evidence="2" id="KW-1185">Reference proteome</keyword>
<dbReference type="OrthoDB" id="2366040at2"/>
<dbReference type="RefSeq" id="WP_036066317.1">
    <property type="nucleotide sequence ID" value="NZ_AODD01000011.1"/>
</dbReference>
<dbReference type="AlphaFoldDB" id="W7BSU3"/>
<proteinExistence type="predicted"/>
<dbReference type="PATRIC" id="fig|1265819.5.peg.1699"/>
<reference evidence="1 2" key="1">
    <citation type="journal article" date="2014" name="Int. J. Syst. Evol. Microbiol.">
        <title>Listeria floridensis sp. nov., Listeria aquatica sp. nov., Listeria cornellensis sp. nov., Listeria riparia sp. nov. and Listeria grandensis sp. nov., from agricultural and natural environments.</title>
        <authorList>
            <person name="den Bakker H.C."/>
            <person name="Warchocki S."/>
            <person name="Wright E.M."/>
            <person name="Allred A.F."/>
            <person name="Ahlstrom C."/>
            <person name="Manuel C.S."/>
            <person name="Stasiewicz M.J."/>
            <person name="Burrell A."/>
            <person name="Roof S."/>
            <person name="Strawn L."/>
            <person name="Fortes E.D."/>
            <person name="Nightingale K.K."/>
            <person name="Kephart D."/>
            <person name="Wiedmann M."/>
        </authorList>
    </citation>
    <scope>NUCLEOTIDE SEQUENCE [LARGE SCALE GENOMIC DNA]</scope>
    <source>
        <strain evidence="2">FSL F6-971</strain>
    </source>
</reference>